<dbReference type="SMART" id="SM00028">
    <property type="entry name" value="TPR"/>
    <property type="match status" value="4"/>
</dbReference>
<protein>
    <submittedName>
        <fullName evidence="2">Tetratricopeptide repeat protein</fullName>
    </submittedName>
</protein>
<dbReference type="AlphaFoldDB" id="A0A923M7B5"/>
<feature type="repeat" description="TPR" evidence="1">
    <location>
        <begin position="113"/>
        <end position="146"/>
    </location>
</feature>
<dbReference type="InterPro" id="IPR011990">
    <property type="entry name" value="TPR-like_helical_dom_sf"/>
</dbReference>
<keyword evidence="1" id="KW-0802">TPR repeat</keyword>
<organism evidence="2 3">
    <name type="scientific">Ramlibacter albus</name>
    <dbReference type="NCBI Taxonomy" id="2079448"/>
    <lineage>
        <taxon>Bacteria</taxon>
        <taxon>Pseudomonadati</taxon>
        <taxon>Pseudomonadota</taxon>
        <taxon>Betaproteobacteria</taxon>
        <taxon>Burkholderiales</taxon>
        <taxon>Comamonadaceae</taxon>
        <taxon>Ramlibacter</taxon>
    </lineage>
</organism>
<dbReference type="Gene3D" id="1.25.40.10">
    <property type="entry name" value="Tetratricopeptide repeat domain"/>
    <property type="match status" value="1"/>
</dbReference>
<gene>
    <name evidence="2" type="ORF">H8R02_11940</name>
</gene>
<dbReference type="InterPro" id="IPR019734">
    <property type="entry name" value="TPR_rpt"/>
</dbReference>
<dbReference type="EMBL" id="JACORU010000004">
    <property type="protein sequence ID" value="MBC5765168.1"/>
    <property type="molecule type" value="Genomic_DNA"/>
</dbReference>
<reference evidence="2" key="1">
    <citation type="submission" date="2020-08" db="EMBL/GenBank/DDBJ databases">
        <title>Ramlibacter sp. GTP1 16S ribosomal RNA gene genome sequencing and assembly.</title>
        <authorList>
            <person name="Kang M."/>
        </authorList>
    </citation>
    <scope>NUCLEOTIDE SEQUENCE</scope>
    <source>
        <strain evidence="2">GTP1</strain>
    </source>
</reference>
<evidence type="ECO:0000313" key="2">
    <source>
        <dbReference type="EMBL" id="MBC5765168.1"/>
    </source>
</evidence>
<dbReference type="Proteomes" id="UP000596827">
    <property type="component" value="Unassembled WGS sequence"/>
</dbReference>
<sequence length="469" mass="51019">MPAPAHRNDPPPEDIDRLVGLFHGGDLAQVEAVGGELAQRFASSAVVWKVLGTSRLVAGRSTDAVAALQRAVSLAPKDPDLHANLGNALRGVGRLAEAEQHLQRSLKLNPQSPMALASLGNVLRQQRRPDVAINAYREALKLQPLLAGARQNLAVLEAARGEFAQAEADYRHALAAQPDLLDGWVNLATLLQDTGRVREAQDVLSQGLRSVKAGQWMLAALAITGCWILRDAQGAAQLFNAFQAQVSEADRALREFFWVSARLFDNMQREPALYPAGDFAPLYVIGESHSLVPAHAVFPWVDGPVRAQPRLVQGVKMHHLGSKALNQWQAAIRAQLESVPADAQVLFTIGEIDCRPDEGIWKAHKAGKGALAYLVKNTVAGYVEWVAANVGARKVTLQGVPEPRRSPDDAFLAMVADVNARLREACAARGWNFLDVHAATAGAQGKWHLDDFHLKPAFYANAMAFWRKR</sequence>
<feature type="repeat" description="TPR" evidence="1">
    <location>
        <begin position="79"/>
        <end position="112"/>
    </location>
</feature>
<dbReference type="PANTHER" id="PTHR44809">
    <property type="match status" value="1"/>
</dbReference>
<name>A0A923M7B5_9BURK</name>
<dbReference type="SUPFAM" id="SSF52266">
    <property type="entry name" value="SGNH hydrolase"/>
    <property type="match status" value="1"/>
</dbReference>
<feature type="repeat" description="TPR" evidence="1">
    <location>
        <begin position="45"/>
        <end position="78"/>
    </location>
</feature>
<dbReference type="PROSITE" id="PS50005">
    <property type="entry name" value="TPR"/>
    <property type="match status" value="3"/>
</dbReference>
<dbReference type="Gene3D" id="3.40.50.1110">
    <property type="entry name" value="SGNH hydrolase"/>
    <property type="match status" value="1"/>
</dbReference>
<dbReference type="RefSeq" id="WP_187081651.1">
    <property type="nucleotide sequence ID" value="NZ_JACORU010000004.1"/>
</dbReference>
<evidence type="ECO:0000256" key="1">
    <source>
        <dbReference type="PROSITE-ProRule" id="PRU00339"/>
    </source>
</evidence>
<dbReference type="InterPro" id="IPR036514">
    <property type="entry name" value="SGNH_hydro_sf"/>
</dbReference>
<dbReference type="SUPFAM" id="SSF48452">
    <property type="entry name" value="TPR-like"/>
    <property type="match status" value="1"/>
</dbReference>
<evidence type="ECO:0000313" key="3">
    <source>
        <dbReference type="Proteomes" id="UP000596827"/>
    </source>
</evidence>
<comment type="caution">
    <text evidence="2">The sequence shown here is derived from an EMBL/GenBank/DDBJ whole genome shotgun (WGS) entry which is preliminary data.</text>
</comment>
<keyword evidence="3" id="KW-1185">Reference proteome</keyword>
<dbReference type="Pfam" id="PF13432">
    <property type="entry name" value="TPR_16"/>
    <property type="match status" value="2"/>
</dbReference>
<proteinExistence type="predicted"/>
<dbReference type="PANTHER" id="PTHR44809:SF1">
    <property type="entry name" value="PROTEIN O-MANNOSYL-TRANSFERASE TMTC1"/>
    <property type="match status" value="1"/>
</dbReference>
<dbReference type="GO" id="GO:0016788">
    <property type="term" value="F:hydrolase activity, acting on ester bonds"/>
    <property type="evidence" value="ECO:0007669"/>
    <property type="project" value="UniProtKB-ARBA"/>
</dbReference>
<accession>A0A923M7B5</accession>
<dbReference type="InterPro" id="IPR052943">
    <property type="entry name" value="TMTC_O-mannosyl-trnsfr"/>
</dbReference>